<dbReference type="Proteomes" id="UP000095283">
    <property type="component" value="Unplaced"/>
</dbReference>
<organism evidence="1 2">
    <name type="scientific">Heterorhabditis bacteriophora</name>
    <name type="common">Entomopathogenic nematode worm</name>
    <dbReference type="NCBI Taxonomy" id="37862"/>
    <lineage>
        <taxon>Eukaryota</taxon>
        <taxon>Metazoa</taxon>
        <taxon>Ecdysozoa</taxon>
        <taxon>Nematoda</taxon>
        <taxon>Chromadorea</taxon>
        <taxon>Rhabditida</taxon>
        <taxon>Rhabditina</taxon>
        <taxon>Rhabditomorpha</taxon>
        <taxon>Strongyloidea</taxon>
        <taxon>Heterorhabditidae</taxon>
        <taxon>Heterorhabditis</taxon>
    </lineage>
</organism>
<reference evidence="2" key="1">
    <citation type="submission" date="2016-11" db="UniProtKB">
        <authorList>
            <consortium name="WormBaseParasite"/>
        </authorList>
    </citation>
    <scope>IDENTIFICATION</scope>
</reference>
<keyword evidence="1" id="KW-1185">Reference proteome</keyword>
<evidence type="ECO:0000313" key="2">
    <source>
        <dbReference type="WBParaSite" id="Hba_06192"/>
    </source>
</evidence>
<proteinExistence type="predicted"/>
<dbReference type="AlphaFoldDB" id="A0A1I7WM32"/>
<evidence type="ECO:0000313" key="1">
    <source>
        <dbReference type="Proteomes" id="UP000095283"/>
    </source>
</evidence>
<dbReference type="WBParaSite" id="Hba_06192">
    <property type="protein sequence ID" value="Hba_06192"/>
    <property type="gene ID" value="Hba_06192"/>
</dbReference>
<sequence length="72" mass="8346">MLCTLCRQQATSIDESKATGHRLRCRRPPPTLDKQQTLEQYLKNNGFPKSLLSYTYYIAFSNNNNSNEVLYT</sequence>
<protein>
    <submittedName>
        <fullName evidence="2">Uncharacterized protein</fullName>
    </submittedName>
</protein>
<accession>A0A1I7WM32</accession>
<name>A0A1I7WM32_HETBA</name>